<dbReference type="HOGENOM" id="CLU_056590_1_0_2"/>
<dbReference type="InterPro" id="IPR004788">
    <property type="entry name" value="Ribose5P_isomerase_type_A"/>
</dbReference>
<accession>A0A0A7V0Y3</accession>
<dbReference type="AlphaFoldDB" id="A0A0A7V0Y3"/>
<keyword evidence="6" id="KW-1185">Reference proteome</keyword>
<dbReference type="EMBL" id="CP007026">
    <property type="protein sequence ID" value="AJA91856.1"/>
    <property type="molecule type" value="Genomic_DNA"/>
</dbReference>
<sequence length="225" mass="24694">MSFDDAIKALSLDALKNVKDGHVIGLGSGRAATALVKSLSKYIKTKKIAVKCVPTSMQIKLIAEKGGLELIDADQIDKIDLVFDGADQIDKNKFLIKGGGGALLKENILISAAKKVIIMADSSKFVKDFNRTIPIEVQPSARQIVWKKIERLSGKPELRTLDRGYPFFTENSNIILDCGFGVIKNPKILQQKLLNIPGVIEVGIFTRKPDIIYKAKANGKFEILT</sequence>
<protein>
    <recommendedName>
        <fullName evidence="2">Ribose 5-phosphate isomerase A</fullName>
        <ecNumber evidence="2">5.3.1.6</ecNumber>
    </recommendedName>
</protein>
<dbReference type="CDD" id="cd01398">
    <property type="entry name" value="RPI_A"/>
    <property type="match status" value="1"/>
</dbReference>
<dbReference type="GO" id="GO:0005829">
    <property type="term" value="C:cytosol"/>
    <property type="evidence" value="ECO:0007669"/>
    <property type="project" value="TreeGrafter"/>
</dbReference>
<dbReference type="EMBL" id="LXWN01000001">
    <property type="protein sequence ID" value="PTL88415.1"/>
    <property type="molecule type" value="Genomic_DNA"/>
</dbReference>
<evidence type="ECO:0000313" key="6">
    <source>
        <dbReference type="Proteomes" id="UP000241022"/>
    </source>
</evidence>
<dbReference type="SUPFAM" id="SSF75445">
    <property type="entry name" value="D-ribose-5-phosphate isomerase (RpiA), lid domain"/>
    <property type="match status" value="1"/>
</dbReference>
<keyword evidence="1 3" id="KW-0413">Isomerase</keyword>
<dbReference type="EC" id="5.3.1.6" evidence="2"/>
<dbReference type="Proteomes" id="UP000241022">
    <property type="component" value="Unassembled WGS sequence"/>
</dbReference>
<dbReference type="Gene3D" id="3.40.50.1360">
    <property type="match status" value="1"/>
</dbReference>
<reference evidence="3 5" key="1">
    <citation type="journal article" date="2015" name="Proc. Natl. Acad. Sci. U.S.A.">
        <title>Genomic and proteomic characterization of "Candidatus Nitrosopelagicus brevis": An ammonia-oxidizing archaeon from the open ocean.</title>
        <authorList>
            <person name="Santoro A.E."/>
            <person name="Dupont C.L."/>
            <person name="Richter R.A."/>
            <person name="Craig M.T."/>
            <person name="Carini P."/>
            <person name="McIlvin M.R."/>
            <person name="Yang Y."/>
            <person name="Orsi W.D."/>
            <person name="Moran D.M."/>
            <person name="Saito M.A."/>
        </authorList>
    </citation>
    <scope>NUCLEOTIDE SEQUENCE [LARGE SCALE GENOMIC DNA]</scope>
    <source>
        <strain evidence="3">CN25</strain>
        <strain evidence="5">V2</strain>
    </source>
</reference>
<dbReference type="RefSeq" id="WP_048106061.1">
    <property type="nucleotide sequence ID" value="NZ_CP007026.1"/>
</dbReference>
<reference evidence="4 6" key="3">
    <citation type="submission" date="2018-04" db="EMBL/GenBank/DDBJ databases">
        <title>Transcriptomics of ammonia oxidizing archaea.</title>
        <authorList>
            <person name="Carini P."/>
        </authorList>
    </citation>
    <scope>NUCLEOTIDE SEQUENCE [LARGE SCALE GENOMIC DNA]</scope>
    <source>
        <strain evidence="4 6">U25</strain>
    </source>
</reference>
<dbReference type="KEGG" id="nbv:T478_1241"/>
<dbReference type="GO" id="GO:0006014">
    <property type="term" value="P:D-ribose metabolic process"/>
    <property type="evidence" value="ECO:0007669"/>
    <property type="project" value="TreeGrafter"/>
</dbReference>
<dbReference type="GO" id="GO:0004751">
    <property type="term" value="F:ribose-5-phosphate isomerase activity"/>
    <property type="evidence" value="ECO:0007669"/>
    <property type="project" value="UniProtKB-UniRule"/>
</dbReference>
<dbReference type="OrthoDB" id="19013at2157"/>
<dbReference type="PANTHER" id="PTHR11934">
    <property type="entry name" value="RIBOSE-5-PHOSPHATE ISOMERASE"/>
    <property type="match status" value="1"/>
</dbReference>
<gene>
    <name evidence="3" type="primary">rpiA</name>
    <name evidence="4" type="ORF">A7X95_04020</name>
    <name evidence="3" type="ORF">T478_1241</name>
</gene>
<reference evidence="4" key="2">
    <citation type="submission" date="2016-05" db="EMBL/GenBank/DDBJ databases">
        <authorList>
            <person name="Lavstsen T."/>
            <person name="Jespersen J.S."/>
        </authorList>
    </citation>
    <scope>NUCLEOTIDE SEQUENCE [LARGE SCALE GENOMIC DNA]</scope>
    <source>
        <strain evidence="4">U25</strain>
    </source>
</reference>
<evidence type="ECO:0000313" key="4">
    <source>
        <dbReference type="EMBL" id="PTL88415.1"/>
    </source>
</evidence>
<dbReference type="Pfam" id="PF06026">
    <property type="entry name" value="Rib_5-P_isom_A"/>
    <property type="match status" value="1"/>
</dbReference>
<dbReference type="PANTHER" id="PTHR11934:SF0">
    <property type="entry name" value="RIBOSE-5-PHOSPHATE ISOMERASE"/>
    <property type="match status" value="1"/>
</dbReference>
<evidence type="ECO:0000256" key="2">
    <source>
        <dbReference type="NCBIfam" id="TIGR00021"/>
    </source>
</evidence>
<dbReference type="GO" id="GO:0009052">
    <property type="term" value="P:pentose-phosphate shunt, non-oxidative branch"/>
    <property type="evidence" value="ECO:0007669"/>
    <property type="project" value="InterPro"/>
</dbReference>
<dbReference type="NCBIfam" id="TIGR00021">
    <property type="entry name" value="rpiA"/>
    <property type="match status" value="1"/>
</dbReference>
<dbReference type="GeneID" id="24817120"/>
<proteinExistence type="predicted"/>
<dbReference type="NCBIfam" id="NF001924">
    <property type="entry name" value="PRK00702.1"/>
    <property type="match status" value="1"/>
</dbReference>
<evidence type="ECO:0000313" key="3">
    <source>
        <dbReference type="EMBL" id="AJA91856.1"/>
    </source>
</evidence>
<dbReference type="InterPro" id="IPR037171">
    <property type="entry name" value="NagB/RpiA_transferase-like"/>
</dbReference>
<name>A0A0A7V0Y3_9ARCH</name>
<dbReference type="Gene3D" id="3.30.70.260">
    <property type="match status" value="1"/>
</dbReference>
<evidence type="ECO:0000313" key="5">
    <source>
        <dbReference type="Proteomes" id="UP000030944"/>
    </source>
</evidence>
<evidence type="ECO:0000256" key="1">
    <source>
        <dbReference type="ARBA" id="ARBA00023235"/>
    </source>
</evidence>
<dbReference type="Proteomes" id="UP000030944">
    <property type="component" value="Chromosome"/>
</dbReference>
<dbReference type="STRING" id="1410606.T478_1241"/>
<dbReference type="SUPFAM" id="SSF100950">
    <property type="entry name" value="NagB/RpiA/CoA transferase-like"/>
    <property type="match status" value="1"/>
</dbReference>
<organism evidence="3 5">
    <name type="scientific">Candidatus Nitrosopelagicus brevis</name>
    <dbReference type="NCBI Taxonomy" id="1410606"/>
    <lineage>
        <taxon>Archaea</taxon>
        <taxon>Nitrososphaerota</taxon>
    </lineage>
</organism>